<organism evidence="2 3">
    <name type="scientific">Pseudomonas monteilii</name>
    <dbReference type="NCBI Taxonomy" id="76759"/>
    <lineage>
        <taxon>Bacteria</taxon>
        <taxon>Pseudomonadati</taxon>
        <taxon>Pseudomonadota</taxon>
        <taxon>Gammaproteobacteria</taxon>
        <taxon>Pseudomonadales</taxon>
        <taxon>Pseudomonadaceae</taxon>
        <taxon>Pseudomonas</taxon>
    </lineage>
</organism>
<dbReference type="EMBL" id="CP040324">
    <property type="protein sequence ID" value="QHB26508.1"/>
    <property type="molecule type" value="Genomic_DNA"/>
</dbReference>
<sequence length="161" mass="16482">MAKQTINLGTAPTGAGGDDRRSAWLKAINNFNELYSALGAPANGAIPAGIAAAAPIIGDPAAGALMRAGSNSNGYYFQFASGLLICVVAFTGYTSNVVKSVPWPFAFMAGTNVGISASITPSTGYDNSSPTYWGTTSQANFISSLSRAQNAVVITGTGFWK</sequence>
<accession>A0AAE6R8Y3</accession>
<keyword evidence="1" id="KW-1133">Transmembrane helix</keyword>
<keyword evidence="1" id="KW-0472">Membrane</keyword>
<gene>
    <name evidence="2" type="ORF">TCK1_1162</name>
</gene>
<proteinExistence type="predicted"/>
<name>A0AAE6R8Y3_9PSED</name>
<evidence type="ECO:0000256" key="1">
    <source>
        <dbReference type="SAM" id="Phobius"/>
    </source>
</evidence>
<keyword evidence="1" id="KW-0812">Transmembrane</keyword>
<protein>
    <submittedName>
        <fullName evidence="2">Uncharacterized protein</fullName>
    </submittedName>
</protein>
<evidence type="ECO:0000313" key="2">
    <source>
        <dbReference type="EMBL" id="QHB26508.1"/>
    </source>
</evidence>
<evidence type="ECO:0000313" key="3">
    <source>
        <dbReference type="Proteomes" id="UP000464593"/>
    </source>
</evidence>
<dbReference type="RefSeq" id="WP_084296812.1">
    <property type="nucleotide sequence ID" value="NZ_CP040324.1"/>
</dbReference>
<reference evidence="2 3" key="1">
    <citation type="submission" date="2019-05" db="EMBL/GenBank/DDBJ databases">
        <title>Complete genome sequence of Pseudomonas Pseudomonas resinovorans.</title>
        <authorList>
            <person name="Chen H.-P."/>
        </authorList>
    </citation>
    <scope>NUCLEOTIDE SEQUENCE [LARGE SCALE GENOMIC DNA]</scope>
    <source>
        <strain evidence="2 3">TCU-CK1</strain>
    </source>
</reference>
<feature type="transmembrane region" description="Helical" evidence="1">
    <location>
        <begin position="75"/>
        <end position="93"/>
    </location>
</feature>
<dbReference type="Proteomes" id="UP000464593">
    <property type="component" value="Chromosome"/>
</dbReference>
<dbReference type="AlphaFoldDB" id="A0AAE6R8Y3"/>